<reference evidence="2 3" key="1">
    <citation type="submission" date="2020-08" db="EMBL/GenBank/DDBJ databases">
        <title>Genomic Encyclopedia of Type Strains, Phase IV (KMG-IV): sequencing the most valuable type-strain genomes for metagenomic binning, comparative biology and taxonomic classification.</title>
        <authorList>
            <person name="Goeker M."/>
        </authorList>
    </citation>
    <scope>NUCLEOTIDE SEQUENCE [LARGE SCALE GENOMIC DNA]</scope>
    <source>
        <strain evidence="2 3">DSM 15743</strain>
    </source>
</reference>
<keyword evidence="3" id="KW-1185">Reference proteome</keyword>
<name>A0A7W6ICT7_9HYPH</name>
<gene>
    <name evidence="2" type="ORF">GGR34_000737</name>
</gene>
<organism evidence="2 3">
    <name type="scientific">Microvirga flocculans</name>
    <dbReference type="NCBI Taxonomy" id="217168"/>
    <lineage>
        <taxon>Bacteria</taxon>
        <taxon>Pseudomonadati</taxon>
        <taxon>Pseudomonadota</taxon>
        <taxon>Alphaproteobacteria</taxon>
        <taxon>Hyphomicrobiales</taxon>
        <taxon>Methylobacteriaceae</taxon>
        <taxon>Microvirga</taxon>
    </lineage>
</organism>
<feature type="compositionally biased region" description="Basic and acidic residues" evidence="1">
    <location>
        <begin position="12"/>
        <end position="23"/>
    </location>
</feature>
<dbReference type="Proteomes" id="UP000519439">
    <property type="component" value="Unassembled WGS sequence"/>
</dbReference>
<accession>A0A7W6ICT7</accession>
<comment type="caution">
    <text evidence="2">The sequence shown here is derived from an EMBL/GenBank/DDBJ whole genome shotgun (WGS) entry which is preliminary data.</text>
</comment>
<dbReference type="EMBL" id="JACIDC010000002">
    <property type="protein sequence ID" value="MBB4039102.1"/>
    <property type="molecule type" value="Genomic_DNA"/>
</dbReference>
<feature type="region of interest" description="Disordered" evidence="1">
    <location>
        <begin position="1"/>
        <end position="63"/>
    </location>
</feature>
<evidence type="ECO:0000313" key="3">
    <source>
        <dbReference type="Proteomes" id="UP000519439"/>
    </source>
</evidence>
<evidence type="ECO:0000256" key="1">
    <source>
        <dbReference type="SAM" id="MobiDB-lite"/>
    </source>
</evidence>
<dbReference type="AlphaFoldDB" id="A0A7W6ICT7"/>
<sequence length="199" mass="22238">MTKRLVNIGEGRIIEMAEGEGKKPSPKPRKPRAKKPGPKRAKRKKSQSKWGIKQPGKGRGRHVGTSVKMALIPGYREWWNLRQKQNSEYMIGSRSRLGVPDGMRKAEALKAWAEARRKAEIHMANMKKAGLLPDDEIVQKATQATLEILEGPMNQDMKLKAARQLLDFYKAKPASKSEVTVNAAEAWLASLAEAEGDKE</sequence>
<protein>
    <submittedName>
        <fullName evidence="2">Uncharacterized protein</fullName>
    </submittedName>
</protein>
<evidence type="ECO:0000313" key="2">
    <source>
        <dbReference type="EMBL" id="MBB4039102.1"/>
    </source>
</evidence>
<dbReference type="RefSeq" id="WP_027314936.1">
    <property type="nucleotide sequence ID" value="NZ_JACIDC010000002.1"/>
</dbReference>
<proteinExistence type="predicted"/>
<feature type="compositionally biased region" description="Basic residues" evidence="1">
    <location>
        <begin position="24"/>
        <end position="47"/>
    </location>
</feature>